<evidence type="ECO:0000313" key="8">
    <source>
        <dbReference type="EMBL" id="KAF3540933.1"/>
    </source>
</evidence>
<evidence type="ECO:0000256" key="6">
    <source>
        <dbReference type="RuleBase" id="RU363132"/>
    </source>
</evidence>
<dbReference type="AlphaFoldDB" id="A0A8S9QLZ0"/>
<keyword evidence="2 6" id="KW-0812">Transmembrane</keyword>
<dbReference type="GO" id="GO:0005789">
    <property type="term" value="C:endoplasmic reticulum membrane"/>
    <property type="evidence" value="ECO:0007669"/>
    <property type="project" value="UniProtKB-SubCell"/>
</dbReference>
<comment type="caution">
    <text evidence="8">The sequence shown here is derived from an EMBL/GenBank/DDBJ whole genome shotgun (WGS) entry which is preliminary data.</text>
</comment>
<dbReference type="Pfam" id="PF02453">
    <property type="entry name" value="Reticulon"/>
    <property type="match status" value="1"/>
</dbReference>
<evidence type="ECO:0000256" key="5">
    <source>
        <dbReference type="ARBA" id="ARBA00023136"/>
    </source>
</evidence>
<dbReference type="EMBL" id="QGKX02001290">
    <property type="protein sequence ID" value="KAF3540933.1"/>
    <property type="molecule type" value="Genomic_DNA"/>
</dbReference>
<evidence type="ECO:0000256" key="3">
    <source>
        <dbReference type="ARBA" id="ARBA00022824"/>
    </source>
</evidence>
<sequence length="360" mass="41342">MKTIGNITLQENSDIPREKIVGNEFSRKLRGPPVRRKGPRNTPRENFLGIFRWIFRGSNPRKFRRNVPQNFHREFLRNGALGKFRGRSPSAILFVAIIYTLGSYISLLTIIYICLVCLMTIPVLYLLCQEVVDNFIEDVSGVKNKILEIFKPSRRSCARSFWLPPPFSINPSPLSNLIPSFSVRQNLVLRVEEEEEEEARSDCSSEFAFDALRPPSSAKLVGTKIHTVDFRLNKETRKTLISQRTRISANYHTSSNQNTRIITIKYKKSKRRAKKILFLNLRMSVYNKIAFEGFDENAWTGVVSMFGRARSLRNNRTLAQARSLRSDRALARARSLRSDRVGRALGRYVATERDAHSVAT</sequence>
<evidence type="ECO:0000259" key="7">
    <source>
        <dbReference type="PROSITE" id="PS50845"/>
    </source>
</evidence>
<feature type="domain" description="Reticulon" evidence="7">
    <location>
        <begin position="92"/>
        <end position="151"/>
    </location>
</feature>
<evidence type="ECO:0000256" key="2">
    <source>
        <dbReference type="ARBA" id="ARBA00022692"/>
    </source>
</evidence>
<feature type="transmembrane region" description="Helical" evidence="6">
    <location>
        <begin position="92"/>
        <end position="125"/>
    </location>
</feature>
<comment type="caution">
    <text evidence="6">Lacks conserved residue(s) required for the propagation of feature annotation.</text>
</comment>
<keyword evidence="4 6" id="KW-1133">Transmembrane helix</keyword>
<reference evidence="8" key="1">
    <citation type="submission" date="2019-12" db="EMBL/GenBank/DDBJ databases">
        <title>Genome sequencing and annotation of Brassica cretica.</title>
        <authorList>
            <person name="Studholme D.J."/>
            <person name="Sarris P."/>
        </authorList>
    </citation>
    <scope>NUCLEOTIDE SEQUENCE</scope>
    <source>
        <strain evidence="8">PFS-109/04</strain>
        <tissue evidence="8">Leaf</tissue>
    </source>
</reference>
<name>A0A8S9QLZ0_BRACR</name>
<comment type="subcellular location">
    <subcellularLocation>
        <location evidence="1 6">Endoplasmic reticulum membrane</location>
        <topology evidence="1 6">Multi-pass membrane protein</topology>
    </subcellularLocation>
</comment>
<proteinExistence type="predicted"/>
<protein>
    <recommendedName>
        <fullName evidence="6">Reticulon-like protein</fullName>
    </recommendedName>
</protein>
<dbReference type="InterPro" id="IPR003388">
    <property type="entry name" value="Reticulon"/>
</dbReference>
<dbReference type="Proteomes" id="UP000712600">
    <property type="component" value="Unassembled WGS sequence"/>
</dbReference>
<evidence type="ECO:0000313" key="9">
    <source>
        <dbReference type="Proteomes" id="UP000712600"/>
    </source>
</evidence>
<keyword evidence="3 6" id="KW-0256">Endoplasmic reticulum</keyword>
<evidence type="ECO:0000256" key="1">
    <source>
        <dbReference type="ARBA" id="ARBA00004477"/>
    </source>
</evidence>
<dbReference type="PROSITE" id="PS50845">
    <property type="entry name" value="RETICULON"/>
    <property type="match status" value="1"/>
</dbReference>
<organism evidence="8 9">
    <name type="scientific">Brassica cretica</name>
    <name type="common">Mustard</name>
    <dbReference type="NCBI Taxonomy" id="69181"/>
    <lineage>
        <taxon>Eukaryota</taxon>
        <taxon>Viridiplantae</taxon>
        <taxon>Streptophyta</taxon>
        <taxon>Embryophyta</taxon>
        <taxon>Tracheophyta</taxon>
        <taxon>Spermatophyta</taxon>
        <taxon>Magnoliopsida</taxon>
        <taxon>eudicotyledons</taxon>
        <taxon>Gunneridae</taxon>
        <taxon>Pentapetalae</taxon>
        <taxon>rosids</taxon>
        <taxon>malvids</taxon>
        <taxon>Brassicales</taxon>
        <taxon>Brassicaceae</taxon>
        <taxon>Brassiceae</taxon>
        <taxon>Brassica</taxon>
    </lineage>
</organism>
<gene>
    <name evidence="8" type="ORF">F2Q69_00024160</name>
</gene>
<accession>A0A8S9QLZ0</accession>
<evidence type="ECO:0000256" key="4">
    <source>
        <dbReference type="ARBA" id="ARBA00022989"/>
    </source>
</evidence>
<keyword evidence="5 6" id="KW-0472">Membrane</keyword>